<dbReference type="InterPro" id="IPR010093">
    <property type="entry name" value="SinI_DNA-bd"/>
</dbReference>
<feature type="region of interest" description="Disordered" evidence="1">
    <location>
        <begin position="54"/>
        <end position="77"/>
    </location>
</feature>
<name>A0A2P8DHL2_9ACTN</name>
<dbReference type="AlphaFoldDB" id="A0A2P8DHL2"/>
<dbReference type="GO" id="GO:0003677">
    <property type="term" value="F:DNA binding"/>
    <property type="evidence" value="ECO:0007669"/>
    <property type="project" value="InterPro"/>
</dbReference>
<evidence type="ECO:0000259" key="2">
    <source>
        <dbReference type="Pfam" id="PF12728"/>
    </source>
</evidence>
<dbReference type="Proteomes" id="UP000243528">
    <property type="component" value="Unassembled WGS sequence"/>
</dbReference>
<gene>
    <name evidence="3" type="ORF">CLV30_12551</name>
</gene>
<feature type="domain" description="Helix-turn-helix" evidence="2">
    <location>
        <begin position="4"/>
        <end position="53"/>
    </location>
</feature>
<dbReference type="NCBIfam" id="TIGR01764">
    <property type="entry name" value="excise"/>
    <property type="match status" value="1"/>
</dbReference>
<organism evidence="3 4">
    <name type="scientific">Haloactinopolyspora alba</name>
    <dbReference type="NCBI Taxonomy" id="648780"/>
    <lineage>
        <taxon>Bacteria</taxon>
        <taxon>Bacillati</taxon>
        <taxon>Actinomycetota</taxon>
        <taxon>Actinomycetes</taxon>
        <taxon>Jiangellales</taxon>
        <taxon>Jiangellaceae</taxon>
        <taxon>Haloactinopolyspora</taxon>
    </lineage>
</organism>
<sequence>MQELLTLDQAATQLKVTPQWLAKAARKGTVPSRKIGRYRRFTDADLDDYLERARQGKDPWKRSPQSESRLKRGRRSA</sequence>
<accession>A0A2P8DHL2</accession>
<keyword evidence="4" id="KW-1185">Reference proteome</keyword>
<comment type="caution">
    <text evidence="3">The sequence shown here is derived from an EMBL/GenBank/DDBJ whole genome shotgun (WGS) entry which is preliminary data.</text>
</comment>
<proteinExistence type="predicted"/>
<evidence type="ECO:0000313" key="4">
    <source>
        <dbReference type="Proteomes" id="UP000243528"/>
    </source>
</evidence>
<dbReference type="RefSeq" id="WP_211300108.1">
    <property type="nucleotide sequence ID" value="NZ_PYGE01000025.1"/>
</dbReference>
<evidence type="ECO:0000256" key="1">
    <source>
        <dbReference type="SAM" id="MobiDB-lite"/>
    </source>
</evidence>
<dbReference type="InterPro" id="IPR041657">
    <property type="entry name" value="HTH_17"/>
</dbReference>
<reference evidence="3 4" key="1">
    <citation type="submission" date="2018-03" db="EMBL/GenBank/DDBJ databases">
        <title>Genomic Encyclopedia of Archaeal and Bacterial Type Strains, Phase II (KMG-II): from individual species to whole genera.</title>
        <authorList>
            <person name="Goeker M."/>
        </authorList>
    </citation>
    <scope>NUCLEOTIDE SEQUENCE [LARGE SCALE GENOMIC DNA]</scope>
    <source>
        <strain evidence="3 4">DSM 45211</strain>
    </source>
</reference>
<dbReference type="SUPFAM" id="SSF46955">
    <property type="entry name" value="Putative DNA-binding domain"/>
    <property type="match status" value="1"/>
</dbReference>
<dbReference type="EMBL" id="PYGE01000025">
    <property type="protein sequence ID" value="PSK96669.1"/>
    <property type="molecule type" value="Genomic_DNA"/>
</dbReference>
<evidence type="ECO:0000313" key="3">
    <source>
        <dbReference type="EMBL" id="PSK96669.1"/>
    </source>
</evidence>
<protein>
    <submittedName>
        <fullName evidence="3">Excisionase family DNA binding protein</fullName>
    </submittedName>
</protein>
<dbReference type="Pfam" id="PF12728">
    <property type="entry name" value="HTH_17"/>
    <property type="match status" value="1"/>
</dbReference>
<dbReference type="InterPro" id="IPR009061">
    <property type="entry name" value="DNA-bd_dom_put_sf"/>
</dbReference>